<sequence>MGLLSGRCPCAYCGFEIAVTGIAFAWSRRTIKKFNMVRRSAYGREAMSNREKRPPETTCRQCPETALASMVKI</sequence>
<organism evidence="1 2">
    <name type="scientific">Christensenella hongkongensis</name>
    <dbReference type="NCBI Taxonomy" id="270498"/>
    <lineage>
        <taxon>Bacteria</taxon>
        <taxon>Bacillati</taxon>
        <taxon>Bacillota</taxon>
        <taxon>Clostridia</taxon>
        <taxon>Christensenellales</taxon>
        <taxon>Christensenellaceae</taxon>
        <taxon>Christensenella</taxon>
    </lineage>
</organism>
<evidence type="ECO:0000313" key="1">
    <source>
        <dbReference type="EMBL" id="KKI50907.1"/>
    </source>
</evidence>
<comment type="caution">
    <text evidence="1">The sequence shown here is derived from an EMBL/GenBank/DDBJ whole genome shotgun (WGS) entry which is preliminary data.</text>
</comment>
<reference evidence="1 2" key="1">
    <citation type="submission" date="2015-04" db="EMBL/GenBank/DDBJ databases">
        <title>Draft genome sequence of bacteremic isolate Catabacter hongkongensis type strain HKU16T.</title>
        <authorList>
            <person name="Lau S.K."/>
            <person name="Teng J.L."/>
            <person name="Huang Y."/>
            <person name="Curreem S.O."/>
            <person name="Tsui S.K."/>
            <person name="Woo P.C."/>
        </authorList>
    </citation>
    <scope>NUCLEOTIDE SEQUENCE [LARGE SCALE GENOMIC DNA]</scope>
    <source>
        <strain evidence="1 2">HKU16</strain>
    </source>
</reference>
<dbReference type="Proteomes" id="UP000034076">
    <property type="component" value="Unassembled WGS sequence"/>
</dbReference>
<dbReference type="EMBL" id="LAYJ01000090">
    <property type="protein sequence ID" value="KKI50907.1"/>
    <property type="molecule type" value="Genomic_DNA"/>
</dbReference>
<proteinExistence type="predicted"/>
<protein>
    <submittedName>
        <fullName evidence="1">Uncharacterized protein</fullName>
    </submittedName>
</protein>
<evidence type="ECO:0000313" key="2">
    <source>
        <dbReference type="Proteomes" id="UP000034076"/>
    </source>
</evidence>
<accession>A0A0M2NKC8</accession>
<dbReference type="AlphaFoldDB" id="A0A0M2NKC8"/>
<keyword evidence="2" id="KW-1185">Reference proteome</keyword>
<name>A0A0M2NKC8_9FIRM</name>
<gene>
    <name evidence="1" type="ORF">CHK_1631</name>
</gene>